<dbReference type="PIRSF" id="PIRSF033303">
    <property type="entry name" value="UCP033303"/>
    <property type="match status" value="1"/>
</dbReference>
<keyword evidence="2" id="KW-1185">Reference proteome</keyword>
<evidence type="ECO:0000313" key="2">
    <source>
        <dbReference type="Proteomes" id="UP001595579"/>
    </source>
</evidence>
<reference evidence="2" key="1">
    <citation type="journal article" date="2019" name="Int. J. Syst. Evol. Microbiol.">
        <title>The Global Catalogue of Microorganisms (GCM) 10K type strain sequencing project: providing services to taxonomists for standard genome sequencing and annotation.</title>
        <authorList>
            <consortium name="The Broad Institute Genomics Platform"/>
            <consortium name="The Broad Institute Genome Sequencing Center for Infectious Disease"/>
            <person name="Wu L."/>
            <person name="Ma J."/>
        </authorList>
    </citation>
    <scope>NUCLEOTIDE SEQUENCE [LARGE SCALE GENOMIC DNA]</scope>
    <source>
        <strain evidence="2">CECT 7698</strain>
    </source>
</reference>
<organism evidence="1 2">
    <name type="scientific">Litchfieldella rifensis</name>
    <dbReference type="NCBI Taxonomy" id="762643"/>
    <lineage>
        <taxon>Bacteria</taxon>
        <taxon>Pseudomonadati</taxon>
        <taxon>Pseudomonadota</taxon>
        <taxon>Gammaproteobacteria</taxon>
        <taxon>Oceanospirillales</taxon>
        <taxon>Halomonadaceae</taxon>
        <taxon>Litchfieldella</taxon>
    </lineage>
</organism>
<gene>
    <name evidence="1" type="ORF">ACFOEV_03900</name>
</gene>
<name>A0ABV7LK10_9GAMM</name>
<evidence type="ECO:0000313" key="1">
    <source>
        <dbReference type="EMBL" id="MFC3282748.1"/>
    </source>
</evidence>
<dbReference type="Proteomes" id="UP001595579">
    <property type="component" value="Unassembled WGS sequence"/>
</dbReference>
<dbReference type="RefSeq" id="WP_386771805.1">
    <property type="nucleotide sequence ID" value="NZ_JBHRUG010000009.1"/>
</dbReference>
<sequence length="213" mass="23328">MSPVDWKIEATDFTTCNCDFSCPCQFNALPTHGDCRAAVGMRIDRGHFGTTSLDGAVFVGLLAWPGAIHEGRGQAQLILDDRTTEDQRQALTALFRGEETEPGATVFNVFSNVIDTYFDPIVSPIDFQADVDARTGRIAVPGIVEGRGEPIRNPVTGELHRARVTLPEGFEYHEAEYGSSTVKTEEASIPLEWNDGHAHFARVTWTPQGVVHA</sequence>
<protein>
    <submittedName>
        <fullName evidence="1">DUF1326 domain-containing protein</fullName>
    </submittedName>
</protein>
<accession>A0ABV7LK10</accession>
<dbReference type="InterPro" id="IPR014581">
    <property type="entry name" value="UCP033303"/>
</dbReference>
<dbReference type="EMBL" id="JBHRUG010000009">
    <property type="protein sequence ID" value="MFC3282748.1"/>
    <property type="molecule type" value="Genomic_DNA"/>
</dbReference>
<dbReference type="Pfam" id="PF07040">
    <property type="entry name" value="DUF1326"/>
    <property type="match status" value="1"/>
</dbReference>
<dbReference type="InterPro" id="IPR009758">
    <property type="entry name" value="DUF1326"/>
</dbReference>
<proteinExistence type="predicted"/>
<comment type="caution">
    <text evidence="1">The sequence shown here is derived from an EMBL/GenBank/DDBJ whole genome shotgun (WGS) entry which is preliminary data.</text>
</comment>